<dbReference type="InterPro" id="IPR036477">
    <property type="entry name" value="Formyl_transf_N_sf"/>
</dbReference>
<dbReference type="Pfam" id="PF02911">
    <property type="entry name" value="Formyl_trans_C"/>
    <property type="match status" value="1"/>
</dbReference>
<dbReference type="RefSeq" id="WP_406769459.1">
    <property type="nucleotide sequence ID" value="NZ_JBJHZZ010000004.1"/>
</dbReference>
<dbReference type="EMBL" id="JBJHZZ010000004">
    <property type="protein sequence ID" value="MFL0247000.1"/>
    <property type="molecule type" value="Genomic_DNA"/>
</dbReference>
<organism evidence="8 9">
    <name type="scientific">Candidatus Clostridium stratigraminis</name>
    <dbReference type="NCBI Taxonomy" id="3381661"/>
    <lineage>
        <taxon>Bacteria</taxon>
        <taxon>Bacillati</taxon>
        <taxon>Bacillota</taxon>
        <taxon>Clostridia</taxon>
        <taxon>Eubacteriales</taxon>
        <taxon>Clostridiaceae</taxon>
        <taxon>Clostridium</taxon>
    </lineage>
</organism>
<dbReference type="InterPro" id="IPR011034">
    <property type="entry name" value="Formyl_transferase-like_C_sf"/>
</dbReference>
<keyword evidence="9" id="KW-1185">Reference proteome</keyword>
<feature type="domain" description="Formyl transferase C-terminal" evidence="7">
    <location>
        <begin position="204"/>
        <end position="300"/>
    </location>
</feature>
<dbReference type="PROSITE" id="PS00373">
    <property type="entry name" value="GART"/>
    <property type="match status" value="1"/>
</dbReference>
<dbReference type="InterPro" id="IPR005794">
    <property type="entry name" value="Fmt"/>
</dbReference>
<dbReference type="InterPro" id="IPR005793">
    <property type="entry name" value="Formyl_trans_C"/>
</dbReference>
<dbReference type="NCBIfam" id="TIGR00460">
    <property type="entry name" value="fmt"/>
    <property type="match status" value="1"/>
</dbReference>
<proteinExistence type="inferred from homology"/>
<dbReference type="Gene3D" id="3.40.50.12230">
    <property type="match status" value="1"/>
</dbReference>
<keyword evidence="4 5" id="KW-0648">Protein biosynthesis</keyword>
<feature type="binding site" evidence="5">
    <location>
        <begin position="109"/>
        <end position="112"/>
    </location>
    <ligand>
        <name>(6S)-5,6,7,8-tetrahydrofolate</name>
        <dbReference type="ChEBI" id="CHEBI:57453"/>
    </ligand>
</feature>
<dbReference type="Proteomes" id="UP001623591">
    <property type="component" value="Unassembled WGS sequence"/>
</dbReference>
<evidence type="ECO:0000256" key="1">
    <source>
        <dbReference type="ARBA" id="ARBA00010699"/>
    </source>
</evidence>
<dbReference type="HAMAP" id="MF_00182">
    <property type="entry name" value="Formyl_trans"/>
    <property type="match status" value="1"/>
</dbReference>
<comment type="similarity">
    <text evidence="1 5">Belongs to the Fmt family.</text>
</comment>
<comment type="function">
    <text evidence="5">Attaches a formyl group to the free amino group of methionyl-tRNA(fMet). The formyl group appears to play a dual role in the initiator identity of N-formylmethionyl-tRNA by promoting its recognition by IF2 and preventing the misappropriation of this tRNA by the elongation apparatus.</text>
</comment>
<dbReference type="EC" id="2.1.2.9" evidence="2 5"/>
<evidence type="ECO:0000256" key="2">
    <source>
        <dbReference type="ARBA" id="ARBA00012261"/>
    </source>
</evidence>
<dbReference type="InterPro" id="IPR044135">
    <property type="entry name" value="Met-tRNA-FMT_C"/>
</dbReference>
<evidence type="ECO:0000256" key="5">
    <source>
        <dbReference type="HAMAP-Rule" id="MF_00182"/>
    </source>
</evidence>
<sequence length="309" mass="34391">MNIVFMGTPEFAVPSLEKLIENYNVTAVFTQPDRPKGRGKKIGTSPVKDTAIKYNIPVYQPEKIRNDGISIETIKELKPDFIIVVAFGQILPKKILDIPKYGCINLHASLLPKYRGAAPINWAVINGENISGNTTMLMDVGLDTGDMLLKSECPIKNDMTAGELHDILMEDGANLLLETIEKVKANKLIPQKQDHSKNTYAPMLTKELAKINWNKTNIEINNLIRGLNPLPAAYTDYLNNSMKIYEAEVKVSNNNYKPGFIISVTKEGIEVAAGVGSILIKRIQFPGGKPLSVEEYIRGHKLEENIFLK</sequence>
<dbReference type="SUPFAM" id="SSF53328">
    <property type="entry name" value="Formyltransferase"/>
    <property type="match status" value="1"/>
</dbReference>
<evidence type="ECO:0000313" key="8">
    <source>
        <dbReference type="EMBL" id="MFL0247000.1"/>
    </source>
</evidence>
<feature type="domain" description="Formyl transferase N-terminal" evidence="6">
    <location>
        <begin position="1"/>
        <end position="179"/>
    </location>
</feature>
<protein>
    <recommendedName>
        <fullName evidence="2 5">Methionyl-tRNA formyltransferase</fullName>
        <ecNumber evidence="2 5">2.1.2.9</ecNumber>
    </recommendedName>
</protein>
<dbReference type="CDD" id="cd08646">
    <property type="entry name" value="FMT_core_Met-tRNA-FMT_N"/>
    <property type="match status" value="1"/>
</dbReference>
<dbReference type="InterPro" id="IPR001555">
    <property type="entry name" value="GART_AS"/>
</dbReference>
<dbReference type="PANTHER" id="PTHR11138:SF5">
    <property type="entry name" value="METHIONYL-TRNA FORMYLTRANSFERASE, MITOCHONDRIAL"/>
    <property type="match status" value="1"/>
</dbReference>
<accession>A0ABW8T3N1</accession>
<dbReference type="PANTHER" id="PTHR11138">
    <property type="entry name" value="METHIONYL-TRNA FORMYLTRANSFERASE"/>
    <property type="match status" value="1"/>
</dbReference>
<gene>
    <name evidence="5 8" type="primary">fmt</name>
    <name evidence="8" type="ORF">ACJDUG_08445</name>
</gene>
<reference evidence="8 9" key="1">
    <citation type="submission" date="2024-11" db="EMBL/GenBank/DDBJ databases">
        <authorList>
            <person name="Heng Y.C."/>
            <person name="Lim A.C.H."/>
            <person name="Lee J.K.Y."/>
            <person name="Kittelmann S."/>
        </authorList>
    </citation>
    <scope>NUCLEOTIDE SEQUENCE [LARGE SCALE GENOMIC DNA]</scope>
    <source>
        <strain evidence="8 9">WILCCON 0185</strain>
    </source>
</reference>
<comment type="catalytic activity">
    <reaction evidence="5">
        <text>L-methionyl-tRNA(fMet) + (6R)-10-formyltetrahydrofolate = N-formyl-L-methionyl-tRNA(fMet) + (6S)-5,6,7,8-tetrahydrofolate + H(+)</text>
        <dbReference type="Rhea" id="RHEA:24380"/>
        <dbReference type="Rhea" id="RHEA-COMP:9952"/>
        <dbReference type="Rhea" id="RHEA-COMP:9953"/>
        <dbReference type="ChEBI" id="CHEBI:15378"/>
        <dbReference type="ChEBI" id="CHEBI:57453"/>
        <dbReference type="ChEBI" id="CHEBI:78530"/>
        <dbReference type="ChEBI" id="CHEBI:78844"/>
        <dbReference type="ChEBI" id="CHEBI:195366"/>
        <dbReference type="EC" id="2.1.2.9"/>
    </reaction>
</comment>
<dbReference type="GO" id="GO:0004479">
    <property type="term" value="F:methionyl-tRNA formyltransferase activity"/>
    <property type="evidence" value="ECO:0007669"/>
    <property type="project" value="UniProtKB-EC"/>
</dbReference>
<evidence type="ECO:0000259" key="7">
    <source>
        <dbReference type="Pfam" id="PF02911"/>
    </source>
</evidence>
<comment type="caution">
    <text evidence="8">The sequence shown here is derived from an EMBL/GenBank/DDBJ whole genome shotgun (WGS) entry which is preliminary data.</text>
</comment>
<evidence type="ECO:0000259" key="6">
    <source>
        <dbReference type="Pfam" id="PF00551"/>
    </source>
</evidence>
<evidence type="ECO:0000256" key="3">
    <source>
        <dbReference type="ARBA" id="ARBA00022679"/>
    </source>
</evidence>
<name>A0ABW8T3N1_9CLOT</name>
<evidence type="ECO:0000256" key="4">
    <source>
        <dbReference type="ARBA" id="ARBA00022917"/>
    </source>
</evidence>
<dbReference type="SUPFAM" id="SSF50486">
    <property type="entry name" value="FMT C-terminal domain-like"/>
    <property type="match status" value="1"/>
</dbReference>
<evidence type="ECO:0000313" key="9">
    <source>
        <dbReference type="Proteomes" id="UP001623591"/>
    </source>
</evidence>
<keyword evidence="3 5" id="KW-0808">Transferase</keyword>
<dbReference type="CDD" id="cd08704">
    <property type="entry name" value="Met_tRNA_FMT_C"/>
    <property type="match status" value="1"/>
</dbReference>
<dbReference type="InterPro" id="IPR002376">
    <property type="entry name" value="Formyl_transf_N"/>
</dbReference>
<dbReference type="Pfam" id="PF00551">
    <property type="entry name" value="Formyl_trans_N"/>
    <property type="match status" value="1"/>
</dbReference>
<dbReference type="InterPro" id="IPR041711">
    <property type="entry name" value="Met-tRNA-FMT_N"/>
</dbReference>